<dbReference type="GO" id="GO:0004817">
    <property type="term" value="F:cysteine-tRNA ligase activity"/>
    <property type="evidence" value="ECO:0007669"/>
    <property type="project" value="TreeGrafter"/>
</dbReference>
<dbReference type="Pfam" id="PF01406">
    <property type="entry name" value="tRNA-synt_1e"/>
    <property type="match status" value="1"/>
</dbReference>
<protein>
    <submittedName>
        <fullName evidence="7">tRNA-synt_1e domain-containing protein</fullName>
    </submittedName>
</protein>
<organism evidence="7">
    <name type="scientific">Echinostoma caproni</name>
    <dbReference type="NCBI Taxonomy" id="27848"/>
    <lineage>
        <taxon>Eukaryota</taxon>
        <taxon>Metazoa</taxon>
        <taxon>Spiralia</taxon>
        <taxon>Lophotrochozoa</taxon>
        <taxon>Platyhelminthes</taxon>
        <taxon>Trematoda</taxon>
        <taxon>Digenea</taxon>
        <taxon>Plagiorchiida</taxon>
        <taxon>Echinostomata</taxon>
        <taxon>Echinostomatoidea</taxon>
        <taxon>Echinostomatidae</taxon>
        <taxon>Echinostoma</taxon>
    </lineage>
</organism>
<keyword evidence="2" id="KW-0547">Nucleotide-binding</keyword>
<dbReference type="InterPro" id="IPR024909">
    <property type="entry name" value="Cys-tRNA/MSH_ligase"/>
</dbReference>
<gene>
    <name evidence="5" type="ORF">ECPE_LOCUS10326</name>
</gene>
<dbReference type="GO" id="GO:0005524">
    <property type="term" value="F:ATP binding"/>
    <property type="evidence" value="ECO:0007669"/>
    <property type="project" value="UniProtKB-KW"/>
</dbReference>
<keyword evidence="3" id="KW-0067">ATP-binding</keyword>
<sequence>MQMSIKTTSDPATSSKHKRWISSTSIALLEARRTLPPDATYGTARKSLKRQYVAPSGSVYFDTNRFASDPKHFYAKLVPTAYGDIDQLATGEGELSSDGEKRSQNDFALWKASKPGEPAWPSPWGQGRPGWHIECSVMASCVFGDSMDIHSGGVDLKFPHHDNELAQSEACFGHSHWVQYFLHSGHLTISGCKMSKSLKNFITIRDALKEHSARRLRLTFLLHSWRDTMDYSPDTVAEAISYEKTLTVSDHSLRSLSLGSRFHRYLSRFESNCFSSVGYICTVFIVTLPGELISIVDVVRVHLTPNVLRLSPHNLF</sequence>
<evidence type="ECO:0000256" key="2">
    <source>
        <dbReference type="ARBA" id="ARBA00022741"/>
    </source>
</evidence>
<keyword evidence="6" id="KW-1185">Reference proteome</keyword>
<dbReference type="PRINTS" id="PR00983">
    <property type="entry name" value="TRNASYNTHCYS"/>
</dbReference>
<dbReference type="PANTHER" id="PTHR10890">
    <property type="entry name" value="CYSTEINYL-TRNA SYNTHETASE"/>
    <property type="match status" value="1"/>
</dbReference>
<name>A0A183ATP1_9TREM</name>
<reference evidence="7" key="1">
    <citation type="submission" date="2016-06" db="UniProtKB">
        <authorList>
            <consortium name="WormBaseParasite"/>
        </authorList>
    </citation>
    <scope>IDENTIFICATION</scope>
</reference>
<evidence type="ECO:0000313" key="7">
    <source>
        <dbReference type="WBParaSite" id="ECPE_0001035801-mRNA-1"/>
    </source>
</evidence>
<evidence type="ECO:0000259" key="4">
    <source>
        <dbReference type="Pfam" id="PF01406"/>
    </source>
</evidence>
<dbReference type="GO" id="GO:0006423">
    <property type="term" value="P:cysteinyl-tRNA aminoacylation"/>
    <property type="evidence" value="ECO:0007669"/>
    <property type="project" value="TreeGrafter"/>
</dbReference>
<dbReference type="WBParaSite" id="ECPE_0001035801-mRNA-1">
    <property type="protein sequence ID" value="ECPE_0001035801-mRNA-1"/>
    <property type="gene ID" value="ECPE_0001035801"/>
</dbReference>
<evidence type="ECO:0000256" key="1">
    <source>
        <dbReference type="ARBA" id="ARBA00022598"/>
    </source>
</evidence>
<evidence type="ECO:0000256" key="3">
    <source>
        <dbReference type="ARBA" id="ARBA00022840"/>
    </source>
</evidence>
<reference evidence="5 6" key="2">
    <citation type="submission" date="2018-11" db="EMBL/GenBank/DDBJ databases">
        <authorList>
            <consortium name="Pathogen Informatics"/>
        </authorList>
    </citation>
    <scope>NUCLEOTIDE SEQUENCE [LARGE SCALE GENOMIC DNA]</scope>
    <source>
        <strain evidence="5 6">Egypt</strain>
    </source>
</reference>
<proteinExistence type="predicted"/>
<dbReference type="AlphaFoldDB" id="A0A183ATP1"/>
<evidence type="ECO:0000313" key="6">
    <source>
        <dbReference type="Proteomes" id="UP000272942"/>
    </source>
</evidence>
<dbReference type="InterPro" id="IPR014729">
    <property type="entry name" value="Rossmann-like_a/b/a_fold"/>
</dbReference>
<dbReference type="PANTHER" id="PTHR10890:SF3">
    <property type="entry name" value="CYSTEINE--TRNA LIGASE, CYTOPLASMIC"/>
    <property type="match status" value="1"/>
</dbReference>
<dbReference type="SUPFAM" id="SSF52374">
    <property type="entry name" value="Nucleotidylyl transferase"/>
    <property type="match status" value="1"/>
</dbReference>
<keyword evidence="1" id="KW-0436">Ligase</keyword>
<dbReference type="OrthoDB" id="438179at2759"/>
<dbReference type="Proteomes" id="UP000272942">
    <property type="component" value="Unassembled WGS sequence"/>
</dbReference>
<feature type="domain" description="tRNA synthetases class I catalytic" evidence="4">
    <location>
        <begin position="52"/>
        <end position="239"/>
    </location>
</feature>
<dbReference type="EMBL" id="UZAN01048893">
    <property type="protein sequence ID" value="VDP86878.1"/>
    <property type="molecule type" value="Genomic_DNA"/>
</dbReference>
<dbReference type="InterPro" id="IPR032678">
    <property type="entry name" value="tRNA-synt_1_cat_dom"/>
</dbReference>
<accession>A0A183ATP1</accession>
<evidence type="ECO:0000313" key="5">
    <source>
        <dbReference type="EMBL" id="VDP86878.1"/>
    </source>
</evidence>
<dbReference type="Gene3D" id="3.40.50.620">
    <property type="entry name" value="HUPs"/>
    <property type="match status" value="1"/>
</dbReference>
<dbReference type="GO" id="GO:0005737">
    <property type="term" value="C:cytoplasm"/>
    <property type="evidence" value="ECO:0007669"/>
    <property type="project" value="TreeGrafter"/>
</dbReference>